<organism evidence="1 2">
    <name type="scientific">Reticulomyxa filosa</name>
    <dbReference type="NCBI Taxonomy" id="46433"/>
    <lineage>
        <taxon>Eukaryota</taxon>
        <taxon>Sar</taxon>
        <taxon>Rhizaria</taxon>
        <taxon>Retaria</taxon>
        <taxon>Foraminifera</taxon>
        <taxon>Monothalamids</taxon>
        <taxon>Reticulomyxidae</taxon>
        <taxon>Reticulomyxa</taxon>
    </lineage>
</organism>
<comment type="caution">
    <text evidence="1">The sequence shown here is derived from an EMBL/GenBank/DDBJ whole genome shotgun (WGS) entry which is preliminary data.</text>
</comment>
<evidence type="ECO:0000313" key="1">
    <source>
        <dbReference type="EMBL" id="ETO22326.1"/>
    </source>
</evidence>
<proteinExistence type="predicted"/>
<accession>X6N8F8</accession>
<name>X6N8F8_RETFI</name>
<reference evidence="1 2" key="1">
    <citation type="journal article" date="2013" name="Curr. Biol.">
        <title>The Genome of the Foraminiferan Reticulomyxa filosa.</title>
        <authorList>
            <person name="Glockner G."/>
            <person name="Hulsmann N."/>
            <person name="Schleicher M."/>
            <person name="Noegel A.A."/>
            <person name="Eichinger L."/>
            <person name="Gallinger C."/>
            <person name="Pawlowski J."/>
            <person name="Sierra R."/>
            <person name="Euteneuer U."/>
            <person name="Pillet L."/>
            <person name="Moustafa A."/>
            <person name="Platzer M."/>
            <person name="Groth M."/>
            <person name="Szafranski K."/>
            <person name="Schliwa M."/>
        </authorList>
    </citation>
    <scope>NUCLEOTIDE SEQUENCE [LARGE SCALE GENOMIC DNA]</scope>
</reference>
<sequence>MDINWQHVIEQSVDLDGYKLREKEKELQQEIKLLQAQKQQDVPVCYCNNEMVLEAASDCYDKAIPVICNICNKQITGMTQVWHCASSINSDKHSSGYDICLECVEKCKEFHQRERKWFASDLIQQKQLKKRSLEKLIDRYNHHMKEVEQFYLALVEDGDPNLVTMLRRAIQDKDTQIHTANIHSLILKSGLYKHSVLRNFNRAGVYYHISPFLLGRLASRIMDFISRSDWSPSLGEQLKIYVWSAGG</sequence>
<dbReference type="Proteomes" id="UP000023152">
    <property type="component" value="Unassembled WGS sequence"/>
</dbReference>
<evidence type="ECO:0000313" key="2">
    <source>
        <dbReference type="Proteomes" id="UP000023152"/>
    </source>
</evidence>
<keyword evidence="2" id="KW-1185">Reference proteome</keyword>
<gene>
    <name evidence="1" type="ORF">RFI_14872</name>
</gene>
<dbReference type="AlphaFoldDB" id="X6N8F8"/>
<dbReference type="EMBL" id="ASPP01010826">
    <property type="protein sequence ID" value="ETO22326.1"/>
    <property type="molecule type" value="Genomic_DNA"/>
</dbReference>
<protein>
    <submittedName>
        <fullName evidence="1">Uncharacterized protein</fullName>
    </submittedName>
</protein>